<name>A0A1Q8Q738_9BACI</name>
<dbReference type="Proteomes" id="UP000185568">
    <property type="component" value="Unassembled WGS sequence"/>
</dbReference>
<dbReference type="RefSeq" id="WP_075397448.1">
    <property type="nucleotide sequence ID" value="NZ_MSDU01000008.1"/>
</dbReference>
<evidence type="ECO:0000313" key="2">
    <source>
        <dbReference type="EMBL" id="OLN23158.1"/>
    </source>
</evidence>
<dbReference type="EMBL" id="MSDU01000008">
    <property type="protein sequence ID" value="OLN23158.1"/>
    <property type="molecule type" value="Genomic_DNA"/>
</dbReference>
<sequence length="96" mass="10927">MQYLKEFPIDCLKIDQSFVRDMADEGKGRDIVSTIVTLAHNLDLITIAEGTETAQQLTCLEKQGCDVAQGYYFSKPLPAEECLEWVRQWEQKAEGK</sequence>
<accession>A0A1Q8Q738</accession>
<dbReference type="InterPro" id="IPR001633">
    <property type="entry name" value="EAL_dom"/>
</dbReference>
<dbReference type="InterPro" id="IPR050706">
    <property type="entry name" value="Cyclic-di-GMP_PDE-like"/>
</dbReference>
<evidence type="ECO:0000313" key="3">
    <source>
        <dbReference type="Proteomes" id="UP000185568"/>
    </source>
</evidence>
<gene>
    <name evidence="2" type="ORF">BTO30_04085</name>
</gene>
<evidence type="ECO:0000259" key="1">
    <source>
        <dbReference type="PROSITE" id="PS50883"/>
    </source>
</evidence>
<proteinExistence type="predicted"/>
<dbReference type="InterPro" id="IPR035919">
    <property type="entry name" value="EAL_sf"/>
</dbReference>
<dbReference type="PANTHER" id="PTHR33121:SF71">
    <property type="entry name" value="OXYGEN SENSOR PROTEIN DOSP"/>
    <property type="match status" value="1"/>
</dbReference>
<dbReference type="PANTHER" id="PTHR33121">
    <property type="entry name" value="CYCLIC DI-GMP PHOSPHODIESTERASE PDEF"/>
    <property type="match status" value="1"/>
</dbReference>
<keyword evidence="3" id="KW-1185">Reference proteome</keyword>
<protein>
    <recommendedName>
        <fullName evidence="1">EAL domain-containing protein</fullName>
    </recommendedName>
</protein>
<dbReference type="CDD" id="cd01948">
    <property type="entry name" value="EAL"/>
    <property type="match status" value="1"/>
</dbReference>
<dbReference type="AlphaFoldDB" id="A0A1Q8Q738"/>
<dbReference type="Pfam" id="PF00563">
    <property type="entry name" value="EAL"/>
    <property type="match status" value="1"/>
</dbReference>
<reference evidence="2 3" key="1">
    <citation type="submission" date="2016-12" db="EMBL/GenBank/DDBJ databases">
        <title>Domibacillus antri genome sequencing.</title>
        <authorList>
            <person name="Verma A."/>
            <person name="Krishnamurthi S."/>
        </authorList>
    </citation>
    <scope>NUCLEOTIDE SEQUENCE [LARGE SCALE GENOMIC DNA]</scope>
    <source>
        <strain evidence="2 3">XD80</strain>
    </source>
</reference>
<comment type="caution">
    <text evidence="2">The sequence shown here is derived from an EMBL/GenBank/DDBJ whole genome shotgun (WGS) entry which is preliminary data.</text>
</comment>
<dbReference type="STRING" id="1714264.BTO30_04085"/>
<dbReference type="Gene3D" id="3.20.20.450">
    <property type="entry name" value="EAL domain"/>
    <property type="match status" value="1"/>
</dbReference>
<dbReference type="GO" id="GO:0071111">
    <property type="term" value="F:cyclic-guanylate-specific phosphodiesterase activity"/>
    <property type="evidence" value="ECO:0007669"/>
    <property type="project" value="InterPro"/>
</dbReference>
<dbReference type="PROSITE" id="PS50883">
    <property type="entry name" value="EAL"/>
    <property type="match status" value="1"/>
</dbReference>
<dbReference type="SUPFAM" id="SSF141868">
    <property type="entry name" value="EAL domain-like"/>
    <property type="match status" value="1"/>
</dbReference>
<feature type="domain" description="EAL" evidence="1">
    <location>
        <begin position="1"/>
        <end position="90"/>
    </location>
</feature>
<organism evidence="2 3">
    <name type="scientific">Domibacillus antri</name>
    <dbReference type="NCBI Taxonomy" id="1714264"/>
    <lineage>
        <taxon>Bacteria</taxon>
        <taxon>Bacillati</taxon>
        <taxon>Bacillota</taxon>
        <taxon>Bacilli</taxon>
        <taxon>Bacillales</taxon>
        <taxon>Bacillaceae</taxon>
        <taxon>Domibacillus</taxon>
    </lineage>
</organism>